<keyword evidence="3" id="KW-0010">Activator</keyword>
<evidence type="ECO:0000256" key="1">
    <source>
        <dbReference type="ARBA" id="ARBA00023015"/>
    </source>
</evidence>
<dbReference type="RefSeq" id="WP_310407535.1">
    <property type="nucleotide sequence ID" value="NZ_JAVDWW010000013.1"/>
</dbReference>
<evidence type="ECO:0000256" key="2">
    <source>
        <dbReference type="ARBA" id="ARBA00023125"/>
    </source>
</evidence>
<dbReference type="GO" id="GO:0003677">
    <property type="term" value="F:DNA binding"/>
    <property type="evidence" value="ECO:0007669"/>
    <property type="project" value="UniProtKB-KW"/>
</dbReference>
<dbReference type="SUPFAM" id="SSF89082">
    <property type="entry name" value="Antibiotic binding domain of TipA-like multidrug resistance regulators"/>
    <property type="match status" value="1"/>
</dbReference>
<dbReference type="EMBL" id="JAVDWW010000013">
    <property type="protein sequence ID" value="MDR7172574.1"/>
    <property type="molecule type" value="Genomic_DNA"/>
</dbReference>
<evidence type="ECO:0000313" key="7">
    <source>
        <dbReference type="Proteomes" id="UP001251217"/>
    </source>
</evidence>
<organism evidence="6 7">
    <name type="scientific">Nocardia kruczakiae</name>
    <dbReference type="NCBI Taxonomy" id="261477"/>
    <lineage>
        <taxon>Bacteria</taxon>
        <taxon>Bacillati</taxon>
        <taxon>Actinomycetota</taxon>
        <taxon>Actinomycetes</taxon>
        <taxon>Mycobacteriales</taxon>
        <taxon>Nocardiaceae</taxon>
        <taxon>Nocardia</taxon>
    </lineage>
</organism>
<dbReference type="PANTHER" id="PTHR30204">
    <property type="entry name" value="REDOX-CYCLING DRUG-SENSING TRANSCRIPTIONAL ACTIVATOR SOXR"/>
    <property type="match status" value="1"/>
</dbReference>
<dbReference type="InterPro" id="IPR009061">
    <property type="entry name" value="DNA-bd_dom_put_sf"/>
</dbReference>
<evidence type="ECO:0000256" key="4">
    <source>
        <dbReference type="ARBA" id="ARBA00023163"/>
    </source>
</evidence>
<dbReference type="Pfam" id="PF07739">
    <property type="entry name" value="TipAS"/>
    <property type="match status" value="1"/>
</dbReference>
<reference evidence="6 7" key="1">
    <citation type="submission" date="2023-07" db="EMBL/GenBank/DDBJ databases">
        <title>Sorghum-associated microbial communities from plants grown in Nebraska, USA.</title>
        <authorList>
            <person name="Schachtman D."/>
        </authorList>
    </citation>
    <scope>NUCLEOTIDE SEQUENCE [LARGE SCALE GENOMIC DNA]</scope>
    <source>
        <strain evidence="6 7">4272</strain>
    </source>
</reference>
<keyword evidence="4" id="KW-0804">Transcription</keyword>
<sequence>MEAIEHTVGAVAQSTGISVRTLHHYDEVGLLRPSGRTSSGYRLYSEDDVATLQRILFYRELGFGLEDISGMLNSSGLSDEDHLRRQHELLSERISRDQAMIALIDREVDARKAGIGLTPAERFEVFGGDRLVELADEAERRWHDRPEFTQRRERTSRYTKQQWLELRAEQREIHQALADAMRAGTPAGDPAVMEIAERHRRHLERWFHDCDFDTHRRLAEEYRANRRLGLNYDDMAPGLSQYIHDAILANCRRGTRSAGR</sequence>
<comment type="caution">
    <text evidence="6">The sequence shown here is derived from an EMBL/GenBank/DDBJ whole genome shotgun (WGS) entry which is preliminary data.</text>
</comment>
<dbReference type="SMART" id="SM00422">
    <property type="entry name" value="HTH_MERR"/>
    <property type="match status" value="1"/>
</dbReference>
<dbReference type="InterPro" id="IPR047057">
    <property type="entry name" value="MerR_fam"/>
</dbReference>
<keyword evidence="2 6" id="KW-0238">DNA-binding</keyword>
<proteinExistence type="predicted"/>
<evidence type="ECO:0000313" key="6">
    <source>
        <dbReference type="EMBL" id="MDR7172574.1"/>
    </source>
</evidence>
<dbReference type="PROSITE" id="PS50937">
    <property type="entry name" value="HTH_MERR_2"/>
    <property type="match status" value="1"/>
</dbReference>
<evidence type="ECO:0000256" key="3">
    <source>
        <dbReference type="ARBA" id="ARBA00023159"/>
    </source>
</evidence>
<dbReference type="Gene3D" id="1.10.1660.10">
    <property type="match status" value="1"/>
</dbReference>
<keyword evidence="1" id="KW-0805">Transcription regulation</keyword>
<dbReference type="CDD" id="cd01106">
    <property type="entry name" value="HTH_TipAL-Mta"/>
    <property type="match status" value="1"/>
</dbReference>
<dbReference type="PANTHER" id="PTHR30204:SF90">
    <property type="entry name" value="HTH-TYPE TRANSCRIPTIONAL ACTIVATOR MTA"/>
    <property type="match status" value="1"/>
</dbReference>
<dbReference type="InterPro" id="IPR036244">
    <property type="entry name" value="TipA-like_antibiotic-bd"/>
</dbReference>
<dbReference type="SUPFAM" id="SSF46955">
    <property type="entry name" value="Putative DNA-binding domain"/>
    <property type="match status" value="1"/>
</dbReference>
<protein>
    <submittedName>
        <fullName evidence="6">DNA-binding transcriptional MerR regulator</fullName>
    </submittedName>
</protein>
<feature type="domain" description="HTH merR-type" evidence="5">
    <location>
        <begin position="5"/>
        <end position="74"/>
    </location>
</feature>
<name>A0ABU1XPT1_9NOCA</name>
<keyword evidence="7" id="KW-1185">Reference proteome</keyword>
<dbReference type="InterPro" id="IPR000551">
    <property type="entry name" value="MerR-type_HTH_dom"/>
</dbReference>
<dbReference type="PROSITE" id="PS00552">
    <property type="entry name" value="HTH_MERR_1"/>
    <property type="match status" value="1"/>
</dbReference>
<evidence type="ECO:0000259" key="5">
    <source>
        <dbReference type="PROSITE" id="PS50937"/>
    </source>
</evidence>
<dbReference type="Proteomes" id="UP001251217">
    <property type="component" value="Unassembled WGS sequence"/>
</dbReference>
<dbReference type="Pfam" id="PF13411">
    <property type="entry name" value="MerR_1"/>
    <property type="match status" value="1"/>
</dbReference>
<gene>
    <name evidence="6" type="ORF">J2W56_006339</name>
</gene>
<dbReference type="Gene3D" id="1.10.490.50">
    <property type="entry name" value="Antibiotic binding domain of TipA-like multidrug resistance regulators"/>
    <property type="match status" value="1"/>
</dbReference>
<dbReference type="PRINTS" id="PR00040">
    <property type="entry name" value="HTHMERR"/>
</dbReference>
<dbReference type="InterPro" id="IPR012925">
    <property type="entry name" value="TipAS_dom"/>
</dbReference>
<accession>A0ABU1XPT1</accession>